<evidence type="ECO:0000256" key="4">
    <source>
        <dbReference type="ARBA" id="ARBA00022645"/>
    </source>
</evidence>
<comment type="subcellular location">
    <subcellularLocation>
        <location evidence="2">Golgi apparatus</location>
        <location evidence="2">trans-Golgi network membrane</location>
        <topology evidence="2">Single-pass type I membrane protein</topology>
    </subcellularLocation>
</comment>
<comment type="similarity">
    <text evidence="3 15">Belongs to the peptidase S10 family.</text>
</comment>
<dbReference type="GO" id="GO:0006915">
    <property type="term" value="P:apoptotic process"/>
    <property type="evidence" value="ECO:0007669"/>
    <property type="project" value="UniProtKB-KW"/>
</dbReference>
<evidence type="ECO:0000256" key="8">
    <source>
        <dbReference type="ARBA" id="ARBA00022729"/>
    </source>
</evidence>
<feature type="region of interest" description="Disordered" evidence="16">
    <location>
        <begin position="548"/>
        <end position="621"/>
    </location>
</feature>
<dbReference type="InterPro" id="IPR001563">
    <property type="entry name" value="Peptidase_S10"/>
</dbReference>
<evidence type="ECO:0000256" key="10">
    <source>
        <dbReference type="ARBA" id="ARBA00022989"/>
    </source>
</evidence>
<evidence type="ECO:0000256" key="2">
    <source>
        <dbReference type="ARBA" id="ARBA00004393"/>
    </source>
</evidence>
<evidence type="ECO:0000256" key="15">
    <source>
        <dbReference type="RuleBase" id="RU361156"/>
    </source>
</evidence>
<evidence type="ECO:0000256" key="9">
    <source>
        <dbReference type="ARBA" id="ARBA00022801"/>
    </source>
</evidence>
<dbReference type="AlphaFoldDB" id="A0A2K1QWU9"/>
<dbReference type="STRING" id="2082308.A0A2K1QWU9"/>
<evidence type="ECO:0000256" key="13">
    <source>
        <dbReference type="ARBA" id="ARBA00023180"/>
    </source>
</evidence>
<protein>
    <recommendedName>
        <fullName evidence="15">Carboxypeptidase</fullName>
        <ecNumber evidence="15">3.4.16.-</ecNumber>
    </recommendedName>
</protein>
<keyword evidence="12 17" id="KW-0472">Membrane</keyword>
<evidence type="ECO:0000256" key="17">
    <source>
        <dbReference type="SAM" id="Phobius"/>
    </source>
</evidence>
<dbReference type="PRINTS" id="PR00724">
    <property type="entry name" value="CRBOXYPTASEC"/>
</dbReference>
<keyword evidence="11" id="KW-0333">Golgi apparatus</keyword>
<feature type="chain" id="PRO_5014211393" description="Carboxypeptidase" evidence="15">
    <location>
        <begin position="37"/>
        <end position="621"/>
    </location>
</feature>
<comment type="caution">
    <text evidence="18">The sequence shown here is derived from an EMBL/GenBank/DDBJ whole genome shotgun (WGS) entry which is preliminary data.</text>
</comment>
<dbReference type="FunFam" id="3.40.50.1820:FF:000121">
    <property type="entry name" value="Carboxypeptidase D"/>
    <property type="match status" value="1"/>
</dbReference>
<dbReference type="FunCoup" id="A0A2K1QWU9">
    <property type="interactions" value="100"/>
</dbReference>
<dbReference type="InParanoid" id="A0A2K1QWU9"/>
<feature type="compositionally biased region" description="Basic and acidic residues" evidence="16">
    <location>
        <begin position="588"/>
        <end position="602"/>
    </location>
</feature>
<keyword evidence="6 17" id="KW-0812">Transmembrane</keyword>
<sequence length="621" mass="69876">MVQQPRSRRRSWLSTTWLLQTSLLLLGTSWTRLAAAQREKSAADYYVKHLPGAPSPLLRMHAGHIEVTPEHHGNLFFWHFANKHITDRRRTVLWLNGGPGCSSLDGALMEVGPYRVNGDKLELKEGSWDEYANLLFVDQPVGTGFSYVDTDSYLHELDAVASQMVTFLEKWFALFPEYLEDDLYIAGESYAGQYIPYIAKAILDRNERAPQKFNLQGLLIGNGWISGPEQYLAYVPYAYKEGLVKEGSDWAKKLETQQAACKGTLQSGSNKERVHIQTCELILNELLRATHEDPKLNGGCINMYDIRKTDTYESCGMNWPPDLQYLNPYLRRKDVLQALHVDSDKNTGWKECNDQVGVAFTAANSRSAISLMPELLSKLPIVLFSGDRDLICNHMGTEALIENLDFNAGKGFETAPGVTAPRLGWTFAGEDAGYWQEARNLTYVLFHNSSHMVPFDYPLRTRYMLDTFMGVNTSLGTWPGETYIDGRKPVTEDKGNATDVQAEQEKVDQARWDAYYRSGEVALVVVLIAAGVWGWFVLRQRRRNKGYTGLFGGEDGQNGPKASGPAKGTRRDVEAADFDEAELDELTDQGRFRDEDRERFDVGSESESEDEAGKAKANGHK</sequence>
<dbReference type="EMBL" id="NKHZ01000031">
    <property type="protein sequence ID" value="PNS19534.1"/>
    <property type="molecule type" value="Genomic_DNA"/>
</dbReference>
<feature type="signal peptide" evidence="15">
    <location>
        <begin position="1"/>
        <end position="36"/>
    </location>
</feature>
<dbReference type="Gene3D" id="3.40.50.1820">
    <property type="entry name" value="alpha/beta hydrolase"/>
    <property type="match status" value="1"/>
</dbReference>
<dbReference type="PANTHER" id="PTHR11802:SF190">
    <property type="entry name" value="PHEROMONE-PROCESSING CARBOXYPEPTIDASE KEX1"/>
    <property type="match status" value="1"/>
</dbReference>
<dbReference type="OrthoDB" id="443318at2759"/>
<keyword evidence="7" id="KW-0053">Apoptosis</keyword>
<feature type="transmembrane region" description="Helical" evidence="17">
    <location>
        <begin position="521"/>
        <end position="538"/>
    </location>
</feature>
<evidence type="ECO:0000256" key="7">
    <source>
        <dbReference type="ARBA" id="ARBA00022703"/>
    </source>
</evidence>
<dbReference type="Proteomes" id="UP000243797">
    <property type="component" value="Unassembled WGS sequence"/>
</dbReference>
<evidence type="ECO:0000313" key="18">
    <source>
        <dbReference type="EMBL" id="PNS19534.1"/>
    </source>
</evidence>
<evidence type="ECO:0000256" key="6">
    <source>
        <dbReference type="ARBA" id="ARBA00022692"/>
    </source>
</evidence>
<gene>
    <name evidence="18" type="ORF">CAC42_7378</name>
</gene>
<dbReference type="EC" id="3.4.16.-" evidence="15"/>
<feature type="compositionally biased region" description="Acidic residues" evidence="16">
    <location>
        <begin position="575"/>
        <end position="587"/>
    </location>
</feature>
<keyword evidence="13" id="KW-0325">Glycoprotein</keyword>
<dbReference type="InterPro" id="IPR029058">
    <property type="entry name" value="AB_hydrolase_fold"/>
</dbReference>
<dbReference type="SUPFAM" id="SSF53474">
    <property type="entry name" value="alpha/beta-Hydrolases"/>
    <property type="match status" value="1"/>
</dbReference>
<comment type="catalytic activity">
    <reaction evidence="1">
        <text>Preferential release of a C-terminal arginine or lysine residue.</text>
        <dbReference type="EC" id="3.4.16.6"/>
    </reaction>
</comment>
<keyword evidence="10 17" id="KW-1133">Transmembrane helix</keyword>
<evidence type="ECO:0000256" key="5">
    <source>
        <dbReference type="ARBA" id="ARBA00022670"/>
    </source>
</evidence>
<dbReference type="GO" id="GO:0005802">
    <property type="term" value="C:trans-Golgi network"/>
    <property type="evidence" value="ECO:0007669"/>
    <property type="project" value="TreeGrafter"/>
</dbReference>
<comment type="function">
    <text evidence="14">Protease with a carboxypeptidase B-like function involved in the C-terminal processing of the lysine and arginine residues from protein precursors. Promotes cell fusion and is involved in the programmed cell death.</text>
</comment>
<evidence type="ECO:0000256" key="14">
    <source>
        <dbReference type="ARBA" id="ARBA00037042"/>
    </source>
</evidence>
<name>A0A2K1QWU9_9PEZI</name>
<evidence type="ECO:0000256" key="3">
    <source>
        <dbReference type="ARBA" id="ARBA00009431"/>
    </source>
</evidence>
<keyword evidence="5 15" id="KW-0645">Protease</keyword>
<evidence type="ECO:0000256" key="12">
    <source>
        <dbReference type="ARBA" id="ARBA00023136"/>
    </source>
</evidence>
<keyword evidence="8 15" id="KW-0732">Signal</keyword>
<dbReference type="PANTHER" id="PTHR11802">
    <property type="entry name" value="SERINE PROTEASE FAMILY S10 SERINE CARBOXYPEPTIDASE"/>
    <property type="match status" value="1"/>
</dbReference>
<evidence type="ECO:0000256" key="11">
    <source>
        <dbReference type="ARBA" id="ARBA00023034"/>
    </source>
</evidence>
<dbReference type="Pfam" id="PF00450">
    <property type="entry name" value="Peptidase_S10"/>
    <property type="match status" value="1"/>
</dbReference>
<accession>A0A2K1QWU9</accession>
<reference evidence="18 19" key="1">
    <citation type="submission" date="2017-06" db="EMBL/GenBank/DDBJ databases">
        <title>Draft genome sequence of a variant of Elsinoe murrayae.</title>
        <authorList>
            <person name="Cheng Q."/>
        </authorList>
    </citation>
    <scope>NUCLEOTIDE SEQUENCE [LARGE SCALE GENOMIC DNA]</scope>
    <source>
        <strain evidence="18 19">CQ-2017a</strain>
    </source>
</reference>
<organism evidence="18 19">
    <name type="scientific">Sphaceloma murrayae</name>
    <dbReference type="NCBI Taxonomy" id="2082308"/>
    <lineage>
        <taxon>Eukaryota</taxon>
        <taxon>Fungi</taxon>
        <taxon>Dikarya</taxon>
        <taxon>Ascomycota</taxon>
        <taxon>Pezizomycotina</taxon>
        <taxon>Dothideomycetes</taxon>
        <taxon>Dothideomycetidae</taxon>
        <taxon>Myriangiales</taxon>
        <taxon>Elsinoaceae</taxon>
        <taxon>Sphaceloma</taxon>
    </lineage>
</organism>
<dbReference type="PROSITE" id="PS00131">
    <property type="entry name" value="CARBOXYPEPT_SER_SER"/>
    <property type="match status" value="1"/>
</dbReference>
<evidence type="ECO:0000313" key="19">
    <source>
        <dbReference type="Proteomes" id="UP000243797"/>
    </source>
</evidence>
<dbReference type="InterPro" id="IPR018202">
    <property type="entry name" value="Ser_caboxypep_ser_AS"/>
</dbReference>
<evidence type="ECO:0000256" key="16">
    <source>
        <dbReference type="SAM" id="MobiDB-lite"/>
    </source>
</evidence>
<dbReference type="GO" id="GO:0006508">
    <property type="term" value="P:proteolysis"/>
    <property type="evidence" value="ECO:0007669"/>
    <property type="project" value="UniProtKB-KW"/>
</dbReference>
<keyword evidence="9 15" id="KW-0378">Hydrolase</keyword>
<keyword evidence="4 15" id="KW-0121">Carboxypeptidase</keyword>
<proteinExistence type="inferred from homology"/>
<evidence type="ECO:0000256" key="1">
    <source>
        <dbReference type="ARBA" id="ARBA00001003"/>
    </source>
</evidence>
<keyword evidence="19" id="KW-1185">Reference proteome</keyword>
<dbReference type="GO" id="GO:0004185">
    <property type="term" value="F:serine-type carboxypeptidase activity"/>
    <property type="evidence" value="ECO:0007669"/>
    <property type="project" value="UniProtKB-UniRule"/>
</dbReference>